<feature type="transmembrane region" description="Helical" evidence="6">
    <location>
        <begin position="85"/>
        <end position="104"/>
    </location>
</feature>
<dbReference type="Pfam" id="PF02653">
    <property type="entry name" value="BPD_transp_2"/>
    <property type="match status" value="1"/>
</dbReference>
<protein>
    <submittedName>
        <fullName evidence="7">Branched-chain amino acid ABC transporter permease</fullName>
    </submittedName>
</protein>
<dbReference type="Proteomes" id="UP000600101">
    <property type="component" value="Unassembled WGS sequence"/>
</dbReference>
<evidence type="ECO:0000256" key="5">
    <source>
        <dbReference type="ARBA" id="ARBA00023136"/>
    </source>
</evidence>
<feature type="transmembrane region" description="Helical" evidence="6">
    <location>
        <begin position="236"/>
        <end position="256"/>
    </location>
</feature>
<accession>A0A9X0QUM6</accession>
<feature type="transmembrane region" description="Helical" evidence="6">
    <location>
        <begin position="116"/>
        <end position="135"/>
    </location>
</feature>
<dbReference type="InterPro" id="IPR001851">
    <property type="entry name" value="ABC_transp_permease"/>
</dbReference>
<dbReference type="InterPro" id="IPR043428">
    <property type="entry name" value="LivM-like"/>
</dbReference>
<sequence>MSATEDHVAGRPAIDRPAAALATASRVAPPPRHLLFWLAAAGLGAALVVGLRMIGNEYGYFAGYFILQYIVLASAWNILGGYAGYVNFGAAGFMAAGAYTAIALRKATGLDLLPGIVAAAAVAGLLGLGTGYLTLRLRGVFFSIATLCLAVVLQTLVVNWDYVGGSRGAYIVRPREVPPFVSYGEYMFVVMLVLAILAVGISRTVELTRLGRGLQAIRDNERAAEAMGVPTLRLKLIATTLCGALMGVAGAPLPYYSGYLNPEAAFSLAYAVNAIAMPLIGGAGSWLGPVIGAVLLGGLQQAATVTISSALNLWIVGWMLVIFVAVAPRGILGWFRKRT</sequence>
<evidence type="ECO:0000256" key="4">
    <source>
        <dbReference type="ARBA" id="ARBA00022989"/>
    </source>
</evidence>
<dbReference type="PANTHER" id="PTHR30482:SF10">
    <property type="entry name" value="HIGH-AFFINITY BRANCHED-CHAIN AMINO ACID TRANSPORT PROTEIN BRAE"/>
    <property type="match status" value="1"/>
</dbReference>
<comment type="caution">
    <text evidence="7">The sequence shown here is derived from an EMBL/GenBank/DDBJ whole genome shotgun (WGS) entry which is preliminary data.</text>
</comment>
<keyword evidence="2" id="KW-1003">Cell membrane</keyword>
<keyword evidence="5 6" id="KW-0472">Membrane</keyword>
<evidence type="ECO:0000256" key="3">
    <source>
        <dbReference type="ARBA" id="ARBA00022692"/>
    </source>
</evidence>
<keyword evidence="8" id="KW-1185">Reference proteome</keyword>
<dbReference type="CDD" id="cd06581">
    <property type="entry name" value="TM_PBP1_LivM_like"/>
    <property type="match status" value="1"/>
</dbReference>
<feature type="transmembrane region" description="Helical" evidence="6">
    <location>
        <begin position="58"/>
        <end position="79"/>
    </location>
</feature>
<evidence type="ECO:0000313" key="7">
    <source>
        <dbReference type="EMBL" id="MBC4014119.1"/>
    </source>
</evidence>
<name>A0A9X0QUM6_9PROT</name>
<dbReference type="PANTHER" id="PTHR30482">
    <property type="entry name" value="HIGH-AFFINITY BRANCHED-CHAIN AMINO ACID TRANSPORT SYSTEM PERMEASE"/>
    <property type="match status" value="1"/>
</dbReference>
<feature type="transmembrane region" description="Helical" evidence="6">
    <location>
        <begin position="34"/>
        <end position="51"/>
    </location>
</feature>
<proteinExistence type="predicted"/>
<reference evidence="7" key="1">
    <citation type="submission" date="2020-08" db="EMBL/GenBank/DDBJ databases">
        <authorList>
            <person name="Hu Y."/>
            <person name="Nguyen S.V."/>
            <person name="Li F."/>
            <person name="Fanning S."/>
        </authorList>
    </citation>
    <scope>NUCLEOTIDE SEQUENCE</scope>
    <source>
        <strain evidence="7">SYSU D8009</strain>
    </source>
</reference>
<feature type="transmembrane region" description="Helical" evidence="6">
    <location>
        <begin position="268"/>
        <end position="295"/>
    </location>
</feature>
<feature type="transmembrane region" description="Helical" evidence="6">
    <location>
        <begin position="315"/>
        <end position="335"/>
    </location>
</feature>
<evidence type="ECO:0000313" key="8">
    <source>
        <dbReference type="Proteomes" id="UP000600101"/>
    </source>
</evidence>
<dbReference type="RefSeq" id="WP_186768895.1">
    <property type="nucleotide sequence ID" value="NZ_JACOMF010000002.1"/>
</dbReference>
<evidence type="ECO:0000256" key="2">
    <source>
        <dbReference type="ARBA" id="ARBA00022475"/>
    </source>
</evidence>
<evidence type="ECO:0000256" key="1">
    <source>
        <dbReference type="ARBA" id="ARBA00004651"/>
    </source>
</evidence>
<comment type="subcellular location">
    <subcellularLocation>
        <location evidence="1">Cell membrane</location>
        <topology evidence="1">Multi-pass membrane protein</topology>
    </subcellularLocation>
</comment>
<feature type="transmembrane region" description="Helical" evidence="6">
    <location>
        <begin position="183"/>
        <end position="201"/>
    </location>
</feature>
<organism evidence="7 8">
    <name type="scientific">Siccirubricoccus deserti</name>
    <dbReference type="NCBI Taxonomy" id="2013562"/>
    <lineage>
        <taxon>Bacteria</taxon>
        <taxon>Pseudomonadati</taxon>
        <taxon>Pseudomonadota</taxon>
        <taxon>Alphaproteobacteria</taxon>
        <taxon>Acetobacterales</taxon>
        <taxon>Roseomonadaceae</taxon>
        <taxon>Siccirubricoccus</taxon>
    </lineage>
</organism>
<keyword evidence="4 6" id="KW-1133">Transmembrane helix</keyword>
<dbReference type="GO" id="GO:0005886">
    <property type="term" value="C:plasma membrane"/>
    <property type="evidence" value="ECO:0007669"/>
    <property type="project" value="UniProtKB-SubCell"/>
</dbReference>
<dbReference type="AlphaFoldDB" id="A0A9X0QUM6"/>
<feature type="transmembrane region" description="Helical" evidence="6">
    <location>
        <begin position="141"/>
        <end position="162"/>
    </location>
</feature>
<dbReference type="EMBL" id="JACOMF010000002">
    <property type="protein sequence ID" value="MBC4014119.1"/>
    <property type="molecule type" value="Genomic_DNA"/>
</dbReference>
<evidence type="ECO:0000256" key="6">
    <source>
        <dbReference type="SAM" id="Phobius"/>
    </source>
</evidence>
<gene>
    <name evidence="7" type="ORF">H7965_02185</name>
</gene>
<keyword evidence="3 6" id="KW-0812">Transmembrane</keyword>
<dbReference type="GO" id="GO:0015658">
    <property type="term" value="F:branched-chain amino acid transmembrane transporter activity"/>
    <property type="evidence" value="ECO:0007669"/>
    <property type="project" value="InterPro"/>
</dbReference>